<evidence type="ECO:0000259" key="5">
    <source>
        <dbReference type="Pfam" id="PF01979"/>
    </source>
</evidence>
<evidence type="ECO:0000313" key="7">
    <source>
        <dbReference type="EMBL" id="MBM3274095.1"/>
    </source>
</evidence>
<dbReference type="PANTHER" id="PTHR11113:SF2">
    <property type="entry name" value="ADENINE DEAMINASE"/>
    <property type="match status" value="1"/>
</dbReference>
<dbReference type="AlphaFoldDB" id="A0A937X4L9"/>
<dbReference type="Gene3D" id="3.20.20.140">
    <property type="entry name" value="Metal-dependent hydrolases"/>
    <property type="match status" value="1"/>
</dbReference>
<feature type="domain" description="Amidohydrolase-related" evidence="5">
    <location>
        <begin position="64"/>
        <end position="344"/>
    </location>
</feature>
<feature type="non-terminal residue" evidence="7">
    <location>
        <position position="456"/>
    </location>
</feature>
<keyword evidence="3" id="KW-0378">Hydrolase</keyword>
<dbReference type="Proteomes" id="UP000703893">
    <property type="component" value="Unassembled WGS sequence"/>
</dbReference>
<dbReference type="Pfam" id="PF13382">
    <property type="entry name" value="Adenine_deam_C"/>
    <property type="match status" value="1"/>
</dbReference>
<evidence type="ECO:0000256" key="1">
    <source>
        <dbReference type="ARBA" id="ARBA00006773"/>
    </source>
</evidence>
<dbReference type="InterPro" id="IPR026912">
    <property type="entry name" value="Adenine_deam_C"/>
</dbReference>
<proteinExistence type="inferred from homology"/>
<name>A0A937X4L9_9BACT</name>
<comment type="similarity">
    <text evidence="1">Belongs to the metallo-dependent hydrolases superfamily. Adenine deaminase family.</text>
</comment>
<dbReference type="SUPFAM" id="SSF51556">
    <property type="entry name" value="Metallo-dependent hydrolases"/>
    <property type="match status" value="1"/>
</dbReference>
<gene>
    <name evidence="7" type="ORF">FJZ00_03000</name>
</gene>
<dbReference type="GO" id="GO:0000034">
    <property type="term" value="F:adenine deaminase activity"/>
    <property type="evidence" value="ECO:0007669"/>
    <property type="project" value="UniProtKB-EC"/>
</dbReference>
<evidence type="ECO:0000256" key="4">
    <source>
        <dbReference type="ARBA" id="ARBA00047720"/>
    </source>
</evidence>
<feature type="domain" description="Adenine deaminase C-terminal" evidence="6">
    <location>
        <begin position="413"/>
        <end position="456"/>
    </location>
</feature>
<accession>A0A937X4L9</accession>
<evidence type="ECO:0000259" key="6">
    <source>
        <dbReference type="Pfam" id="PF13382"/>
    </source>
</evidence>
<evidence type="ECO:0000256" key="3">
    <source>
        <dbReference type="ARBA" id="ARBA00022801"/>
    </source>
</evidence>
<dbReference type="Pfam" id="PF01979">
    <property type="entry name" value="Amidohydro_1"/>
    <property type="match status" value="1"/>
</dbReference>
<dbReference type="EMBL" id="VGJX01000119">
    <property type="protein sequence ID" value="MBM3274095.1"/>
    <property type="molecule type" value="Genomic_DNA"/>
</dbReference>
<organism evidence="7 8">
    <name type="scientific">Candidatus Tanganyikabacteria bacterium</name>
    <dbReference type="NCBI Taxonomy" id="2961651"/>
    <lineage>
        <taxon>Bacteria</taxon>
        <taxon>Bacillati</taxon>
        <taxon>Candidatus Sericytochromatia</taxon>
        <taxon>Candidatus Tanganyikabacteria</taxon>
    </lineage>
</organism>
<sequence length="456" mass="48526">MDRRRLIEVARGTQPADLLIRGGRLVNVLTGETYDADVAVADGRIAGVGPGYEAREVVAADGALVLPGFLDGHVHIESSMCVPSQFAQVVVPAGTTTVIVDAHEIANVRGLEGLAFMLDDSDDIPLDVFMMAPSCVPASPYESSGAVLHSADLKRFLGERRVLGMGEMMNFPGVVHTDDEVMAKLALATDIVDGHAPALSGKELNAYVAARVMSDHECRTAEEAVEKLRLGMHVMVREGSIARNLVDLLPAIGPLSQERCMFVTDDRHADDLVLHGHIDNAVRLAIRHGMDPVVAVKLASLNCARYFRLDGVGAIAPGWQADVLLASGWDDFKVERVYKRGREVARDGKPFFAPKAASTAKVIDTMRVAPLAAGAFSLHGPQTGIPVPAGARSNGRVKVKVIGVVPGQCWSHSLAAELPVVDGVVMPDLTQDVAKIAVIERHNATGNIGVGFVKGF</sequence>
<dbReference type="PANTHER" id="PTHR11113">
    <property type="entry name" value="N-ACETYLGLUCOSAMINE-6-PHOSPHATE DEACETYLASE"/>
    <property type="match status" value="1"/>
</dbReference>
<evidence type="ECO:0000256" key="2">
    <source>
        <dbReference type="ARBA" id="ARBA00012782"/>
    </source>
</evidence>
<comment type="catalytic activity">
    <reaction evidence="4">
        <text>adenine + H2O + H(+) = hypoxanthine + NH4(+)</text>
        <dbReference type="Rhea" id="RHEA:23688"/>
        <dbReference type="ChEBI" id="CHEBI:15377"/>
        <dbReference type="ChEBI" id="CHEBI:15378"/>
        <dbReference type="ChEBI" id="CHEBI:16708"/>
        <dbReference type="ChEBI" id="CHEBI:17368"/>
        <dbReference type="ChEBI" id="CHEBI:28938"/>
        <dbReference type="EC" id="3.5.4.2"/>
    </reaction>
</comment>
<dbReference type="EC" id="3.5.4.2" evidence="2"/>
<reference evidence="7 8" key="1">
    <citation type="submission" date="2019-03" db="EMBL/GenBank/DDBJ databases">
        <title>Lake Tanganyika Metagenome-Assembled Genomes (MAGs).</title>
        <authorList>
            <person name="Tran P."/>
        </authorList>
    </citation>
    <scope>NUCLEOTIDE SEQUENCE [LARGE SCALE GENOMIC DNA]</scope>
    <source>
        <strain evidence="7">K_DeepCast_65m_m2_236</strain>
    </source>
</reference>
<dbReference type="Gene3D" id="2.30.40.10">
    <property type="entry name" value="Urease, subunit C, domain 1"/>
    <property type="match status" value="1"/>
</dbReference>
<dbReference type="InterPro" id="IPR006680">
    <property type="entry name" value="Amidohydro-rel"/>
</dbReference>
<dbReference type="SUPFAM" id="SSF51338">
    <property type="entry name" value="Composite domain of metallo-dependent hydrolases"/>
    <property type="match status" value="1"/>
</dbReference>
<comment type="caution">
    <text evidence="7">The sequence shown here is derived from an EMBL/GenBank/DDBJ whole genome shotgun (WGS) entry which is preliminary data.</text>
</comment>
<evidence type="ECO:0000313" key="8">
    <source>
        <dbReference type="Proteomes" id="UP000703893"/>
    </source>
</evidence>
<protein>
    <recommendedName>
        <fullName evidence="2">adenine deaminase</fullName>
        <ecNumber evidence="2">3.5.4.2</ecNumber>
    </recommendedName>
</protein>
<dbReference type="InterPro" id="IPR032466">
    <property type="entry name" value="Metal_Hydrolase"/>
</dbReference>
<dbReference type="InterPro" id="IPR011059">
    <property type="entry name" value="Metal-dep_hydrolase_composite"/>
</dbReference>